<gene>
    <name evidence="3" type="ORF">BT96DRAFT_990809</name>
</gene>
<feature type="compositionally biased region" description="Basic residues" evidence="1">
    <location>
        <begin position="878"/>
        <end position="887"/>
    </location>
</feature>
<feature type="compositionally biased region" description="Acidic residues" evidence="1">
    <location>
        <begin position="1069"/>
        <end position="1079"/>
    </location>
</feature>
<organism evidence="3 4">
    <name type="scientific">Gymnopus androsaceus JB14</name>
    <dbReference type="NCBI Taxonomy" id="1447944"/>
    <lineage>
        <taxon>Eukaryota</taxon>
        <taxon>Fungi</taxon>
        <taxon>Dikarya</taxon>
        <taxon>Basidiomycota</taxon>
        <taxon>Agaricomycotina</taxon>
        <taxon>Agaricomycetes</taxon>
        <taxon>Agaricomycetidae</taxon>
        <taxon>Agaricales</taxon>
        <taxon>Marasmiineae</taxon>
        <taxon>Omphalotaceae</taxon>
        <taxon>Gymnopus</taxon>
    </lineage>
</organism>
<evidence type="ECO:0000313" key="4">
    <source>
        <dbReference type="Proteomes" id="UP000799118"/>
    </source>
</evidence>
<dbReference type="InterPro" id="IPR041457">
    <property type="entry name" value="CxC2_KDZ-assoc"/>
</dbReference>
<dbReference type="Pfam" id="PF18803">
    <property type="entry name" value="CxC2"/>
    <property type="match status" value="1"/>
</dbReference>
<evidence type="ECO:0000256" key="1">
    <source>
        <dbReference type="SAM" id="MobiDB-lite"/>
    </source>
</evidence>
<feature type="region of interest" description="Disordered" evidence="1">
    <location>
        <begin position="860"/>
        <end position="892"/>
    </location>
</feature>
<feature type="compositionally biased region" description="Basic and acidic residues" evidence="1">
    <location>
        <begin position="1055"/>
        <end position="1068"/>
    </location>
</feature>
<dbReference type="InterPro" id="IPR040521">
    <property type="entry name" value="KDZ"/>
</dbReference>
<feature type="domain" description="CxC2-like cysteine cluster KDZ transposase-associated" evidence="2">
    <location>
        <begin position="205"/>
        <end position="311"/>
    </location>
</feature>
<keyword evidence="4" id="KW-1185">Reference proteome</keyword>
<dbReference type="Proteomes" id="UP000799118">
    <property type="component" value="Unassembled WGS sequence"/>
</dbReference>
<evidence type="ECO:0000259" key="2">
    <source>
        <dbReference type="Pfam" id="PF18803"/>
    </source>
</evidence>
<feature type="region of interest" description="Disordered" evidence="1">
    <location>
        <begin position="1"/>
        <end position="59"/>
    </location>
</feature>
<evidence type="ECO:0000313" key="3">
    <source>
        <dbReference type="EMBL" id="KAE9402787.1"/>
    </source>
</evidence>
<proteinExistence type="predicted"/>
<accession>A0A6A4I0R9</accession>
<name>A0A6A4I0R9_9AGAR</name>
<dbReference type="Pfam" id="PF18758">
    <property type="entry name" value="KDZ"/>
    <property type="match status" value="1"/>
</dbReference>
<dbReference type="EMBL" id="ML769431">
    <property type="protein sequence ID" value="KAE9402787.1"/>
    <property type="molecule type" value="Genomic_DNA"/>
</dbReference>
<reference evidence="3" key="1">
    <citation type="journal article" date="2019" name="Environ. Microbiol.">
        <title>Fungal ecological strategies reflected in gene transcription - a case study of two litter decomposers.</title>
        <authorList>
            <person name="Barbi F."/>
            <person name="Kohler A."/>
            <person name="Barry K."/>
            <person name="Baskaran P."/>
            <person name="Daum C."/>
            <person name="Fauchery L."/>
            <person name="Ihrmark K."/>
            <person name="Kuo A."/>
            <person name="LaButti K."/>
            <person name="Lipzen A."/>
            <person name="Morin E."/>
            <person name="Grigoriev I.V."/>
            <person name="Henrissat B."/>
            <person name="Lindahl B."/>
            <person name="Martin F."/>
        </authorList>
    </citation>
    <scope>NUCLEOTIDE SEQUENCE</scope>
    <source>
        <strain evidence="3">JB14</strain>
    </source>
</reference>
<protein>
    <recommendedName>
        <fullName evidence="2">CxC2-like cysteine cluster KDZ transposase-associated domain-containing protein</fullName>
    </recommendedName>
</protein>
<feature type="compositionally biased region" description="Acidic residues" evidence="1">
    <location>
        <begin position="1036"/>
        <end position="1054"/>
    </location>
</feature>
<feature type="region of interest" description="Disordered" evidence="1">
    <location>
        <begin position="1035"/>
        <end position="1090"/>
    </location>
</feature>
<dbReference type="AlphaFoldDB" id="A0A6A4I0R9"/>
<sequence length="1090" mass="125857">MRPSKRQRTALTRDFIPLGPDRNNEEDFFEISSREVGMDSHGNTRTVPLSPQKHKTTWTRRQVWEPEDRIDVGLDATSEGFDQAVDMEVVVEESSQPPDLQPQKQKCRKSLRALRPHQYWRINCQDLFLDELLRWEGRGDAVGRSMCPDCRSRNREVALGDHIFRCKDCFYCDLVCQSCCIARHSQEPFHRIEKWEGGFFKCVTLKELGLVVQLNHTSRVCPKPAKCHSKLRVFHWNGIHELNLNFCNCRKKIPHHVQLLRCGLYPATQVNGRITAVATFSYLEQLHHLVLTTKASTYDLYHALARATDVAGQREVVWRYRQLIRMQLQWRTKDGELVVACPSCPHPGINLPKNWESDPAKRWLYAIRIAMDANFRLKEQLVSSHSRDPGLCDGQGYFVQRVPYEKYILSRAHEADISQCVGFMAIAQQLTKFSRGLRYTGVGAVACARGDMFIANGVGNLQKGERYANMDYVFASALQHFLGILFCIIGYDIACQWFRNLFERIEDHWPERIKPELDWTAVPVIGKFHEPAHKTKNHEHVFGVCIMLWGTQRKRWARERIGIQLKHILASTTGRNTGPWESHFGNDIEKRLEHDQQLEDWEAICACWEEEGHPREDPSVINPFAIEEEFLSQAQVEEELTAADAEANKGPAKHKTGPIKFILMGLDLEDAQEHLRSEIKKFEHSMKTTIQSNAILERRTVLSRNLRSWEELRSVYLPGLLQYLASREEPAFHGEETKPEEVKLWLPSAIEPALRESVCDPGLSLMEERFREARCFDALDRIRHTLCVKSRMILFKNTHIRGQRESGRSREVIDRVNERAKDFGLKYRRNREALLVLRGRGDWEKQLRILTNGDVRAYSDPERLKMGPEESGAGSTKSKAKRKKTKGVLKETIAEESEEDGLDLRSDLRGRRDGTGESRRVISWIWTTGTINMEDGADNGNGLLRAEWGRSRARVHRAREEVQLLREEMRRTAAYYKWRSQWWIELKAVRAVGLDMDEALVEGLSAYAQRQSESTQRQEEEKLARMELGIVVGVEGVDEYLEEEEEEEEDEDEETLGHDRGDVARPDMETEPGEDDYEADNSGPEDFGWA</sequence>